<sequence length="166" mass="18496">MSKESVIPHHSTKVGNPTSTTNTSTTIMVIDKTIPNFNGHTVHLHQDPYNTGVYVHTLPPTVGMVWPPKAPVYPATQPNQIYPNPTQFPVYPPTNQKDPFPVYPPINPQTVMPIQLPNSNTKNSKSTVNTATPTTVNHDKKPLLSQDEDDDENSVVVFDKQEKYKL</sequence>
<dbReference type="AlphaFoldDB" id="A0A152A511"/>
<name>A0A152A511_TIELA</name>
<gene>
    <name evidence="2" type="ORF">DLAC_02042</name>
</gene>
<accession>A0A152A511</accession>
<keyword evidence="3" id="KW-1185">Reference proteome</keyword>
<evidence type="ECO:0000256" key="1">
    <source>
        <dbReference type="SAM" id="MobiDB-lite"/>
    </source>
</evidence>
<evidence type="ECO:0000313" key="2">
    <source>
        <dbReference type="EMBL" id="KYR01320.1"/>
    </source>
</evidence>
<feature type="region of interest" description="Disordered" evidence="1">
    <location>
        <begin position="112"/>
        <end position="166"/>
    </location>
</feature>
<evidence type="ECO:0000313" key="3">
    <source>
        <dbReference type="Proteomes" id="UP000076078"/>
    </source>
</evidence>
<dbReference type="Proteomes" id="UP000076078">
    <property type="component" value="Unassembled WGS sequence"/>
</dbReference>
<protein>
    <submittedName>
        <fullName evidence="2">Uncharacterized protein</fullName>
    </submittedName>
</protein>
<organism evidence="2 3">
    <name type="scientific">Tieghemostelium lacteum</name>
    <name type="common">Slime mold</name>
    <name type="synonym">Dictyostelium lacteum</name>
    <dbReference type="NCBI Taxonomy" id="361077"/>
    <lineage>
        <taxon>Eukaryota</taxon>
        <taxon>Amoebozoa</taxon>
        <taxon>Evosea</taxon>
        <taxon>Eumycetozoa</taxon>
        <taxon>Dictyostelia</taxon>
        <taxon>Dictyosteliales</taxon>
        <taxon>Raperosteliaceae</taxon>
        <taxon>Tieghemostelium</taxon>
    </lineage>
</organism>
<feature type="region of interest" description="Disordered" evidence="1">
    <location>
        <begin position="1"/>
        <end position="23"/>
    </location>
</feature>
<proteinExistence type="predicted"/>
<dbReference type="InParanoid" id="A0A152A511"/>
<feature type="compositionally biased region" description="Low complexity" evidence="1">
    <location>
        <begin position="118"/>
        <end position="132"/>
    </location>
</feature>
<comment type="caution">
    <text evidence="2">The sequence shown here is derived from an EMBL/GenBank/DDBJ whole genome shotgun (WGS) entry which is preliminary data.</text>
</comment>
<dbReference type="EMBL" id="LODT01000010">
    <property type="protein sequence ID" value="KYR01320.1"/>
    <property type="molecule type" value="Genomic_DNA"/>
</dbReference>
<reference evidence="2 3" key="1">
    <citation type="submission" date="2015-12" db="EMBL/GenBank/DDBJ databases">
        <title>Dictyostelia acquired genes for synthesis and detection of signals that induce cell-type specialization by lateral gene transfer from prokaryotes.</title>
        <authorList>
            <person name="Gloeckner G."/>
            <person name="Schaap P."/>
        </authorList>
    </citation>
    <scope>NUCLEOTIDE SEQUENCE [LARGE SCALE GENOMIC DNA]</scope>
    <source>
        <strain evidence="2 3">TK</strain>
    </source>
</reference>